<evidence type="ECO:0000256" key="2">
    <source>
        <dbReference type="ARBA" id="ARBA00004874"/>
    </source>
</evidence>
<keyword evidence="10 12" id="KW-0570">Pentose shunt</keyword>
<dbReference type="FunFam" id="3.40.50.720:FF:000007">
    <property type="entry name" value="6-phosphogluconate dehydrogenase, decarboxylating"/>
    <property type="match status" value="1"/>
</dbReference>
<dbReference type="InterPro" id="IPR013328">
    <property type="entry name" value="6PGD_dom2"/>
</dbReference>
<gene>
    <name evidence="18" type="primary">gndA</name>
    <name evidence="18" type="ORF">NGX11_06115</name>
</gene>
<feature type="binding site" description="in other chain" evidence="14">
    <location>
        <position position="290"/>
    </location>
    <ligand>
        <name>substrate</name>
        <note>ligand shared between dimeric partners</note>
    </ligand>
</feature>
<evidence type="ECO:0000256" key="13">
    <source>
        <dbReference type="PIRSR" id="PIRSR000109-1"/>
    </source>
</evidence>
<feature type="binding site" description="in other chain" evidence="14">
    <location>
        <position position="194"/>
    </location>
    <ligand>
        <name>substrate</name>
        <note>ligand shared between dimeric partners</note>
    </ligand>
</feature>
<evidence type="ECO:0000256" key="15">
    <source>
        <dbReference type="PIRSR" id="PIRSR000109-3"/>
    </source>
</evidence>
<feature type="binding site" evidence="15">
    <location>
        <begin position="77"/>
        <end position="79"/>
    </location>
    <ligand>
        <name>NADP(+)</name>
        <dbReference type="ChEBI" id="CHEBI:58349"/>
    </ligand>
</feature>
<dbReference type="SUPFAM" id="SSF48179">
    <property type="entry name" value="6-phosphogluconate dehydrogenase C-terminal domain-like"/>
    <property type="match status" value="1"/>
</dbReference>
<feature type="binding site" evidence="14">
    <location>
        <position position="453"/>
    </location>
    <ligand>
        <name>substrate</name>
        <note>ligand shared between dimeric partners</note>
    </ligand>
</feature>
<dbReference type="SMART" id="SM01350">
    <property type="entry name" value="6PGD"/>
    <property type="match status" value="1"/>
</dbReference>
<evidence type="ECO:0000256" key="6">
    <source>
        <dbReference type="ARBA" id="ARBA00018193"/>
    </source>
</evidence>
<sequence length="471" mass="52644">MNDIGIWGLGVMGQNLALNFASKGYSISVYNRTEDGEDNIVSDFMDKVDSDYSIEGFTSISEFVSSLKKDKIVLIMVKAGTILDSVIEVIVPLLSKNDIIIDGGNSDYMDTLRRLEYLSEKDIDYIGCGISGGSEGALKGPSMMPGGSFQAWDKISSMFRDISAKDKYGNPCCEWIGKDGAGHFVKTVHNGIEYAVMQIIAEVYDIQKKLLCFDNVTISDNFKNWQTDELKNYLFEITSNLLILKDKDSNYILDSILDKSSQKGTGKNTVIASFDYNIPTPLISEAVNARLISGFYSNRTQLNQFYKMGKISEINKKEVEESLYDGIYLAILFSYLNGLELIRESSLKNNWNIDLGNIIKVWKAGCIIQSDILYFLEDVVLDSNNSESLYLNQKIAKEVNARESSLRKLVVNAILSGTPVSVLSSAVSFIDSLKSLQLPANLIQIQRDFFGYHGYEKINRDGQIYHLDGEV</sequence>
<dbReference type="SUPFAM" id="SSF51735">
    <property type="entry name" value="NAD(P)-binding Rossmann-fold domains"/>
    <property type="match status" value="1"/>
</dbReference>
<proteinExistence type="inferred from homology"/>
<keyword evidence="9 16" id="KW-0311">Gluconate utilization</keyword>
<protein>
    <recommendedName>
        <fullName evidence="6 12">6-phosphogluconate dehydrogenase, decarboxylating</fullName>
        <ecNumber evidence="5 12">1.1.1.44</ecNumber>
    </recommendedName>
</protein>
<evidence type="ECO:0000256" key="4">
    <source>
        <dbReference type="ARBA" id="ARBA00011738"/>
    </source>
</evidence>
<feature type="active site" description="Proton donor" evidence="13">
    <location>
        <position position="193"/>
    </location>
</feature>
<dbReference type="EC" id="1.1.1.44" evidence="5 12"/>
<dbReference type="RefSeq" id="WP_263514095.1">
    <property type="nucleotide sequence ID" value="NZ_CP099556.1"/>
</dbReference>
<dbReference type="InterPro" id="IPR006115">
    <property type="entry name" value="6PGDH_NADP-bd"/>
</dbReference>
<dbReference type="Gene3D" id="3.40.50.720">
    <property type="entry name" value="NAD(P)-binding Rossmann-like Domain"/>
    <property type="match status" value="1"/>
</dbReference>
<dbReference type="PRINTS" id="PR00076">
    <property type="entry name" value="6PGDHDRGNASE"/>
</dbReference>
<evidence type="ECO:0000256" key="1">
    <source>
        <dbReference type="ARBA" id="ARBA00002526"/>
    </source>
</evidence>
<dbReference type="InterPro" id="IPR008927">
    <property type="entry name" value="6-PGluconate_DH-like_C_sf"/>
</dbReference>
<evidence type="ECO:0000256" key="10">
    <source>
        <dbReference type="ARBA" id="ARBA00023126"/>
    </source>
</evidence>
<comment type="function">
    <text evidence="1 12">Catalyzes the oxidative decarboxylation of 6-phosphogluconate to ribulose 5-phosphate and CO(2), with concomitant reduction of NADP to NADPH.</text>
</comment>
<dbReference type="InterPro" id="IPR036291">
    <property type="entry name" value="NAD(P)-bd_dom_sf"/>
</dbReference>
<evidence type="ECO:0000256" key="9">
    <source>
        <dbReference type="ARBA" id="ARBA00023064"/>
    </source>
</evidence>
<feature type="binding site" evidence="14">
    <location>
        <position position="447"/>
    </location>
    <ligand>
        <name>substrate</name>
        <note>ligand shared between dimeric partners</note>
    </ligand>
</feature>
<dbReference type="Gene3D" id="1.10.1040.10">
    <property type="entry name" value="N-(1-d-carboxylethyl)-l-norvaline Dehydrogenase, domain 2"/>
    <property type="match status" value="1"/>
</dbReference>
<dbReference type="Proteomes" id="UP001164100">
    <property type="component" value="Chromosome"/>
</dbReference>
<feature type="binding site" description="in other chain" evidence="14">
    <location>
        <position position="263"/>
    </location>
    <ligand>
        <name>substrate</name>
        <note>ligand shared between dimeric partners</note>
    </ligand>
</feature>
<evidence type="ECO:0000256" key="12">
    <source>
        <dbReference type="PIRNR" id="PIRNR000109"/>
    </source>
</evidence>
<evidence type="ECO:0000313" key="18">
    <source>
        <dbReference type="EMBL" id="UYF42481.1"/>
    </source>
</evidence>
<comment type="similarity">
    <text evidence="3 12 16">Belongs to the 6-phosphogluconate dehydrogenase family.</text>
</comment>
<feature type="binding site" description="in other chain" evidence="14">
    <location>
        <begin position="131"/>
        <end position="133"/>
    </location>
    <ligand>
        <name>substrate</name>
        <note>ligand shared between dimeric partners</note>
    </ligand>
</feature>
<evidence type="ECO:0000259" key="17">
    <source>
        <dbReference type="SMART" id="SM01350"/>
    </source>
</evidence>
<organism evidence="18 19">
    <name type="scientific">Aliarcobacter cryaerophilus</name>
    <dbReference type="NCBI Taxonomy" id="28198"/>
    <lineage>
        <taxon>Bacteria</taxon>
        <taxon>Pseudomonadati</taxon>
        <taxon>Campylobacterota</taxon>
        <taxon>Epsilonproteobacteria</taxon>
        <taxon>Campylobacterales</taxon>
        <taxon>Arcobacteraceae</taxon>
        <taxon>Aliarcobacter</taxon>
    </lineage>
</organism>
<accession>A0AA46MZX8</accession>
<keyword evidence="8 12" id="KW-0560">Oxidoreductase</keyword>
<feature type="active site" description="Proton acceptor" evidence="13">
    <location>
        <position position="186"/>
    </location>
</feature>
<evidence type="ECO:0000256" key="14">
    <source>
        <dbReference type="PIRSR" id="PIRSR000109-2"/>
    </source>
</evidence>
<dbReference type="NCBIfam" id="TIGR00873">
    <property type="entry name" value="gnd"/>
    <property type="match status" value="1"/>
</dbReference>
<dbReference type="Gene3D" id="1.20.5.320">
    <property type="entry name" value="6-Phosphogluconate Dehydrogenase, domain 3"/>
    <property type="match status" value="1"/>
</dbReference>
<name>A0AA46MZX8_9BACT</name>
<evidence type="ECO:0000256" key="7">
    <source>
        <dbReference type="ARBA" id="ARBA00022857"/>
    </source>
</evidence>
<feature type="binding site" evidence="15">
    <location>
        <begin position="8"/>
        <end position="13"/>
    </location>
    <ligand>
        <name>NADP(+)</name>
        <dbReference type="ChEBI" id="CHEBI:58349"/>
    </ligand>
</feature>
<dbReference type="InterPro" id="IPR006114">
    <property type="entry name" value="6PGDH_C"/>
</dbReference>
<evidence type="ECO:0000256" key="11">
    <source>
        <dbReference type="ARBA" id="ARBA00048640"/>
    </source>
</evidence>
<reference evidence="18" key="1">
    <citation type="journal article" date="2022" name="Front. Microbiol.">
        <title>Species classification and novel plasmid identifications in Arcobacter cryaerophilus and Arcobacter cryaerophilus-like organisms.</title>
        <authorList>
            <person name="Zhou G."/>
            <person name="Wang M."/>
            <person name="Wang H."/>
            <person name="Chen X."/>
            <person name="Gu Y."/>
            <person name="Shao Z."/>
            <person name="Zhang J."/>
            <person name="Zhang M."/>
        </authorList>
    </citation>
    <scope>NUCLEOTIDE SEQUENCE</scope>
    <source>
        <strain evidence="18">ICDCAC48</strain>
    </source>
</reference>
<dbReference type="Pfam" id="PF03446">
    <property type="entry name" value="NAD_binding_2"/>
    <property type="match status" value="1"/>
</dbReference>
<dbReference type="InterPro" id="IPR006113">
    <property type="entry name" value="6PGDH_Gnd/GntZ"/>
</dbReference>
<evidence type="ECO:0000256" key="5">
    <source>
        <dbReference type="ARBA" id="ARBA00013011"/>
    </source>
</evidence>
<dbReference type="GO" id="GO:0004616">
    <property type="term" value="F:phosphogluconate dehydrogenase (decarboxylating) activity"/>
    <property type="evidence" value="ECO:0007669"/>
    <property type="project" value="UniProtKB-EC"/>
</dbReference>
<feature type="binding site" description="in other chain" evidence="14">
    <location>
        <position position="105"/>
    </location>
    <ligand>
        <name>substrate</name>
        <note>ligand shared between dimeric partners</note>
    </ligand>
</feature>
<dbReference type="FunFam" id="1.10.1040.10:FF:000032">
    <property type="entry name" value="6-phosphogluconate dehydrogenase, decarboxylating"/>
    <property type="match status" value="1"/>
</dbReference>
<feature type="binding site" description="in other chain" evidence="14">
    <location>
        <begin position="189"/>
        <end position="190"/>
    </location>
    <ligand>
        <name>substrate</name>
        <note>ligand shared between dimeric partners</note>
    </ligand>
</feature>
<comment type="pathway">
    <text evidence="2 12 16">Carbohydrate degradation; pentose phosphate pathway; D-ribulose 5-phosphate from D-glucose 6-phosphate (oxidative stage): step 3/3.</text>
</comment>
<dbReference type="GO" id="GO:0006098">
    <property type="term" value="P:pentose-phosphate shunt"/>
    <property type="evidence" value="ECO:0007669"/>
    <property type="project" value="UniProtKB-KW"/>
</dbReference>
<keyword evidence="7 12" id="KW-0521">NADP</keyword>
<dbReference type="EMBL" id="CP099556">
    <property type="protein sequence ID" value="UYF42481.1"/>
    <property type="molecule type" value="Genomic_DNA"/>
</dbReference>
<evidence type="ECO:0000256" key="3">
    <source>
        <dbReference type="ARBA" id="ARBA00008419"/>
    </source>
</evidence>
<feature type="binding site" evidence="15">
    <location>
        <position position="105"/>
    </location>
    <ligand>
        <name>NADP(+)</name>
        <dbReference type="ChEBI" id="CHEBI:58349"/>
    </ligand>
</feature>
<dbReference type="GO" id="GO:0050661">
    <property type="term" value="F:NADP binding"/>
    <property type="evidence" value="ECO:0007669"/>
    <property type="project" value="InterPro"/>
</dbReference>
<dbReference type="Pfam" id="PF00393">
    <property type="entry name" value="6PGD"/>
    <property type="match status" value="1"/>
</dbReference>
<feature type="binding site" evidence="15">
    <location>
        <begin position="31"/>
        <end position="33"/>
    </location>
    <ligand>
        <name>NADP(+)</name>
        <dbReference type="ChEBI" id="CHEBI:58349"/>
    </ligand>
</feature>
<comment type="subunit">
    <text evidence="4 12">Homodimer.</text>
</comment>
<feature type="domain" description="6-phosphogluconate dehydrogenase C-terminal" evidence="17">
    <location>
        <begin position="182"/>
        <end position="470"/>
    </location>
</feature>
<comment type="catalytic activity">
    <reaction evidence="11 12 16">
        <text>6-phospho-D-gluconate + NADP(+) = D-ribulose 5-phosphate + CO2 + NADPH</text>
        <dbReference type="Rhea" id="RHEA:10116"/>
        <dbReference type="ChEBI" id="CHEBI:16526"/>
        <dbReference type="ChEBI" id="CHEBI:57783"/>
        <dbReference type="ChEBI" id="CHEBI:58121"/>
        <dbReference type="ChEBI" id="CHEBI:58349"/>
        <dbReference type="ChEBI" id="CHEBI:58759"/>
        <dbReference type="EC" id="1.1.1.44"/>
    </reaction>
</comment>
<evidence type="ECO:0000313" key="19">
    <source>
        <dbReference type="Proteomes" id="UP001164100"/>
    </source>
</evidence>
<dbReference type="NCBIfam" id="NF006765">
    <property type="entry name" value="PRK09287.1"/>
    <property type="match status" value="1"/>
</dbReference>
<evidence type="ECO:0000256" key="16">
    <source>
        <dbReference type="RuleBase" id="RU000485"/>
    </source>
</evidence>
<dbReference type="PANTHER" id="PTHR11811">
    <property type="entry name" value="6-PHOSPHOGLUCONATE DEHYDROGENASE"/>
    <property type="match status" value="1"/>
</dbReference>
<dbReference type="PIRSF" id="PIRSF000109">
    <property type="entry name" value="6PGD"/>
    <property type="match status" value="1"/>
</dbReference>
<evidence type="ECO:0000256" key="8">
    <source>
        <dbReference type="ARBA" id="ARBA00023002"/>
    </source>
</evidence>
<dbReference type="AlphaFoldDB" id="A0AA46MZX8"/>
<dbReference type="InterPro" id="IPR006183">
    <property type="entry name" value="Pgluconate_DH"/>
</dbReference>
<dbReference type="GO" id="GO:0019521">
    <property type="term" value="P:D-gluconate metabolic process"/>
    <property type="evidence" value="ECO:0007669"/>
    <property type="project" value="UniProtKB-KW"/>
</dbReference>